<feature type="region of interest" description="Disordered" evidence="1">
    <location>
        <begin position="207"/>
        <end position="227"/>
    </location>
</feature>
<dbReference type="EMBL" id="CAJNJA010074361">
    <property type="protein sequence ID" value="CAE7912272.1"/>
    <property type="molecule type" value="Genomic_DNA"/>
</dbReference>
<name>A0A813BRQ5_9DINO</name>
<evidence type="ECO:0000313" key="2">
    <source>
        <dbReference type="EMBL" id="CAE7912272.1"/>
    </source>
</evidence>
<gene>
    <name evidence="2" type="ORF">SNEC2469_LOCUS31121</name>
</gene>
<sequence length="311" mass="33823">MHVHKSGRFVNAPATVVIEIKEEDDAGILPSHSSVPAVDHVPAAALIPTILRCYFEHTKVKTLHIAQVEGRPGAAYTRPFAACQFATVMFFLIALGLEKLWLRGGAIMSTVIESEAAFERRCLDVRGDGSLLAGLSGQGVKTFRSLAFALGTPQSPPTEQAFAELTRKVFGTGEGDPTVGELSCIRQLHFEASTLVIQTYRDMVSHDSSDGAPLRKLPIPEKRARKESQQARLGGIDMEGELDPSFQLIDACNHQMENAVIYWLPPSKCPKREVEVIAGFKEKPSVLQVENNTVKLGGPSITVECDTSDSL</sequence>
<comment type="caution">
    <text evidence="2">The sequence shown here is derived from an EMBL/GenBank/DDBJ whole genome shotgun (WGS) entry which is preliminary data.</text>
</comment>
<protein>
    <submittedName>
        <fullName evidence="2">Uncharacterized protein</fullName>
    </submittedName>
</protein>
<dbReference type="Proteomes" id="UP000601435">
    <property type="component" value="Unassembled WGS sequence"/>
</dbReference>
<evidence type="ECO:0000313" key="3">
    <source>
        <dbReference type="Proteomes" id="UP000601435"/>
    </source>
</evidence>
<feature type="non-terminal residue" evidence="2">
    <location>
        <position position="311"/>
    </location>
</feature>
<evidence type="ECO:0000256" key="1">
    <source>
        <dbReference type="SAM" id="MobiDB-lite"/>
    </source>
</evidence>
<dbReference type="AlphaFoldDB" id="A0A813BRQ5"/>
<reference evidence="2" key="1">
    <citation type="submission" date="2021-02" db="EMBL/GenBank/DDBJ databases">
        <authorList>
            <person name="Dougan E. K."/>
            <person name="Rhodes N."/>
            <person name="Thang M."/>
            <person name="Chan C."/>
        </authorList>
    </citation>
    <scope>NUCLEOTIDE SEQUENCE</scope>
</reference>
<keyword evidence="3" id="KW-1185">Reference proteome</keyword>
<organism evidence="2 3">
    <name type="scientific">Symbiodinium necroappetens</name>
    <dbReference type="NCBI Taxonomy" id="1628268"/>
    <lineage>
        <taxon>Eukaryota</taxon>
        <taxon>Sar</taxon>
        <taxon>Alveolata</taxon>
        <taxon>Dinophyceae</taxon>
        <taxon>Suessiales</taxon>
        <taxon>Symbiodiniaceae</taxon>
        <taxon>Symbiodinium</taxon>
    </lineage>
</organism>
<feature type="compositionally biased region" description="Basic and acidic residues" evidence="1">
    <location>
        <begin position="218"/>
        <end position="227"/>
    </location>
</feature>
<accession>A0A813BRQ5</accession>
<proteinExistence type="predicted"/>